<protein>
    <submittedName>
        <fullName evidence="2">Uncharacterized protein</fullName>
    </submittedName>
</protein>
<sequence>MTTAPPGYNFAKAYGIDSVAGAVIFAILYVPFLLFFIKQAISRPTYVYIVISLFCAIRIGAFVLRALLAGVASEGQHLNVFVAFEVIYNSGFFGLLYSAYTLVLDRGRLSDLPLPDGPISRITRRPTLFRIALVAAVAVGITGAIQSATGSTESTVNTGNTLRKVAIYIFLVLCILVAFQTILLVRTIASYGAYKPSNTSIGATYGIPILCVISLLLLVREAFFTATSNNFAKQNDENWWYPFAALTEFVAVVLFATPGLVPSRDELPS</sequence>
<keyword evidence="1" id="KW-1133">Transmembrane helix</keyword>
<feature type="transmembrane region" description="Helical" evidence="1">
    <location>
        <begin position="201"/>
        <end position="219"/>
    </location>
</feature>
<feature type="transmembrane region" description="Helical" evidence="1">
    <location>
        <begin position="239"/>
        <end position="261"/>
    </location>
</feature>
<evidence type="ECO:0000313" key="2">
    <source>
        <dbReference type="EMBL" id="KAG6377216.1"/>
    </source>
</evidence>
<evidence type="ECO:0000256" key="1">
    <source>
        <dbReference type="SAM" id="Phobius"/>
    </source>
</evidence>
<keyword evidence="3" id="KW-1185">Reference proteome</keyword>
<accession>A0A8I2YS44</accession>
<feature type="transmembrane region" description="Helical" evidence="1">
    <location>
        <begin position="20"/>
        <end position="37"/>
    </location>
</feature>
<dbReference type="Proteomes" id="UP000683000">
    <property type="component" value="Unassembled WGS sequence"/>
</dbReference>
<proteinExistence type="predicted"/>
<feature type="transmembrane region" description="Helical" evidence="1">
    <location>
        <begin position="127"/>
        <end position="145"/>
    </location>
</feature>
<evidence type="ECO:0000313" key="3">
    <source>
        <dbReference type="Proteomes" id="UP000683000"/>
    </source>
</evidence>
<reference evidence="2" key="1">
    <citation type="submission" date="2021-03" db="EMBL/GenBank/DDBJ databases">
        <title>Evolutionary innovations through gain and loss of genes in the ectomycorrhizal Boletales.</title>
        <authorList>
            <person name="Wu G."/>
            <person name="Miyauchi S."/>
            <person name="Morin E."/>
            <person name="Yang Z.-L."/>
            <person name="Xu J."/>
            <person name="Martin F.M."/>
        </authorList>
    </citation>
    <scope>NUCLEOTIDE SEQUENCE</scope>
    <source>
        <strain evidence="2">BR01</strain>
    </source>
</reference>
<dbReference type="AlphaFoldDB" id="A0A8I2YS44"/>
<gene>
    <name evidence="2" type="ORF">JVT61DRAFT_1270</name>
</gene>
<name>A0A8I2YS44_9AGAM</name>
<feature type="transmembrane region" description="Helical" evidence="1">
    <location>
        <begin position="46"/>
        <end position="68"/>
    </location>
</feature>
<keyword evidence="1" id="KW-0812">Transmembrane</keyword>
<dbReference type="EMBL" id="JAGFBS010000010">
    <property type="protein sequence ID" value="KAG6377216.1"/>
    <property type="molecule type" value="Genomic_DNA"/>
</dbReference>
<organism evidence="2 3">
    <name type="scientific">Boletus reticuloceps</name>
    <dbReference type="NCBI Taxonomy" id="495285"/>
    <lineage>
        <taxon>Eukaryota</taxon>
        <taxon>Fungi</taxon>
        <taxon>Dikarya</taxon>
        <taxon>Basidiomycota</taxon>
        <taxon>Agaricomycotina</taxon>
        <taxon>Agaricomycetes</taxon>
        <taxon>Agaricomycetidae</taxon>
        <taxon>Boletales</taxon>
        <taxon>Boletineae</taxon>
        <taxon>Boletaceae</taxon>
        <taxon>Boletoideae</taxon>
        <taxon>Boletus</taxon>
    </lineage>
</organism>
<comment type="caution">
    <text evidence="2">The sequence shown here is derived from an EMBL/GenBank/DDBJ whole genome shotgun (WGS) entry which is preliminary data.</text>
</comment>
<keyword evidence="1" id="KW-0472">Membrane</keyword>
<feature type="transmembrane region" description="Helical" evidence="1">
    <location>
        <begin position="165"/>
        <end position="189"/>
    </location>
</feature>
<dbReference type="OrthoDB" id="5389493at2759"/>
<feature type="transmembrane region" description="Helical" evidence="1">
    <location>
        <begin position="80"/>
        <end position="103"/>
    </location>
</feature>